<reference evidence="2 3" key="1">
    <citation type="submission" date="2023-07" db="EMBL/GenBank/DDBJ databases">
        <title>Sorghum-associated microbial communities from plants grown in Nebraska, USA.</title>
        <authorList>
            <person name="Schachtman D."/>
        </authorList>
    </citation>
    <scope>NUCLEOTIDE SEQUENCE [LARGE SCALE GENOMIC DNA]</scope>
    <source>
        <strain evidence="2 3">BE332</strain>
    </source>
</reference>
<sequence>MSAGTHHANASQLTANLWIGGDFEVTDPDLAALQVAELVAAGLSDVVDLRLEWDDEDWFARRWPALEYRWLGVDDAGQRMPGQWFDEGVGLILSRIEAGGVVLAHCHMGINRGPSMGFAVLLAQGWDAIEALDVIREARPIAYVGYAEDALNWWLRKQGASRADRAVARRRIAQWRRDNHLDVNAVIRRIRRKETAAKPAA</sequence>
<evidence type="ECO:0000313" key="2">
    <source>
        <dbReference type="EMBL" id="MDQ0376000.1"/>
    </source>
</evidence>
<dbReference type="Gene3D" id="3.90.190.10">
    <property type="entry name" value="Protein tyrosine phosphatase superfamily"/>
    <property type="match status" value="1"/>
</dbReference>
<gene>
    <name evidence="2" type="ORF">J2X26_004343</name>
</gene>
<dbReference type="SUPFAM" id="SSF52799">
    <property type="entry name" value="(Phosphotyrosine protein) phosphatases II"/>
    <property type="match status" value="1"/>
</dbReference>
<proteinExistence type="predicted"/>
<dbReference type="PROSITE" id="PS50056">
    <property type="entry name" value="TYR_PHOSPHATASE_2"/>
    <property type="match status" value="1"/>
</dbReference>
<organism evidence="2 3">
    <name type="scientific">Cellulomonas humilata</name>
    <dbReference type="NCBI Taxonomy" id="144055"/>
    <lineage>
        <taxon>Bacteria</taxon>
        <taxon>Bacillati</taxon>
        <taxon>Actinomycetota</taxon>
        <taxon>Actinomycetes</taxon>
        <taxon>Micrococcales</taxon>
        <taxon>Cellulomonadaceae</taxon>
        <taxon>Cellulomonas</taxon>
    </lineage>
</organism>
<protein>
    <recommendedName>
        <fullName evidence="1">Tyrosine specific protein phosphatases domain-containing protein</fullName>
    </recommendedName>
</protein>
<dbReference type="InterPro" id="IPR029021">
    <property type="entry name" value="Prot-tyrosine_phosphatase-like"/>
</dbReference>
<evidence type="ECO:0000313" key="3">
    <source>
        <dbReference type="Proteomes" id="UP001239626"/>
    </source>
</evidence>
<dbReference type="InterPro" id="IPR000387">
    <property type="entry name" value="Tyr_Pase_dom"/>
</dbReference>
<dbReference type="EMBL" id="JAUSVB010000008">
    <property type="protein sequence ID" value="MDQ0376000.1"/>
    <property type="molecule type" value="Genomic_DNA"/>
</dbReference>
<keyword evidence="3" id="KW-1185">Reference proteome</keyword>
<dbReference type="RefSeq" id="WP_307494786.1">
    <property type="nucleotide sequence ID" value="NZ_JAUSVB010000008.1"/>
</dbReference>
<comment type="caution">
    <text evidence="2">The sequence shown here is derived from an EMBL/GenBank/DDBJ whole genome shotgun (WGS) entry which is preliminary data.</text>
</comment>
<name>A0ABU0ELV8_9CELL</name>
<dbReference type="Proteomes" id="UP001239626">
    <property type="component" value="Unassembled WGS sequence"/>
</dbReference>
<evidence type="ECO:0000259" key="1">
    <source>
        <dbReference type="PROSITE" id="PS50056"/>
    </source>
</evidence>
<accession>A0ABU0ELV8</accession>
<feature type="domain" description="Tyrosine specific protein phosphatases" evidence="1">
    <location>
        <begin position="83"/>
        <end position="140"/>
    </location>
</feature>